<feature type="domain" description="Transposase zinc-binding" evidence="2">
    <location>
        <begin position="20"/>
        <end position="109"/>
    </location>
</feature>
<gene>
    <name evidence="3" type="ORF">DSCO28_67270</name>
</gene>
<evidence type="ECO:0000313" key="3">
    <source>
        <dbReference type="EMBL" id="BBO86161.1"/>
    </source>
</evidence>
<evidence type="ECO:0000259" key="2">
    <source>
        <dbReference type="Pfam" id="PF14319"/>
    </source>
</evidence>
<dbReference type="PANTHER" id="PTHR37023:SF1">
    <property type="entry name" value="ISSOD25 TRANSPOSASE TNPA_ISSOD25"/>
    <property type="match status" value="1"/>
</dbReference>
<dbReference type="Pfam" id="PF14319">
    <property type="entry name" value="Zn_Tnp_IS91"/>
    <property type="match status" value="1"/>
</dbReference>
<dbReference type="GO" id="GO:0004803">
    <property type="term" value="F:transposase activity"/>
    <property type="evidence" value="ECO:0007669"/>
    <property type="project" value="InterPro"/>
</dbReference>
<evidence type="ECO:0000259" key="1">
    <source>
        <dbReference type="Pfam" id="PF04986"/>
    </source>
</evidence>
<reference evidence="3 4" key="1">
    <citation type="submission" date="2019-11" db="EMBL/GenBank/DDBJ databases">
        <title>Comparative genomics of hydrocarbon-degrading Desulfosarcina strains.</title>
        <authorList>
            <person name="Watanabe M."/>
            <person name="Kojima H."/>
            <person name="Fukui M."/>
        </authorList>
    </citation>
    <scope>NUCLEOTIDE SEQUENCE [LARGE SCALE GENOMIC DNA]</scope>
    <source>
        <strain evidence="3 4">28bB2T</strain>
    </source>
</reference>
<sequence length="195" mass="22268">MNPINNYPQPANRQVEVADILRCHIGDYLKKYNMPPEHYRVVYDILNCRTAYLGGHVEMCDQCAAERILYNSCRNRHCPKCQTITKQRWLSARQAELLPVNYFHNVFTLPHELNPLILCNKPLMLGFLFQAASQTLLDFGKNPDNGLGGQLGIIAILHTWTQTLMDHFHLHCLVLRYCTLGIPCLKIHGTASPPS</sequence>
<dbReference type="PANTHER" id="PTHR37023">
    <property type="entry name" value="TRANSPOSASE"/>
    <property type="match status" value="1"/>
</dbReference>
<dbReference type="InterPro" id="IPR026889">
    <property type="entry name" value="Zn_Tnp"/>
</dbReference>
<protein>
    <submittedName>
        <fullName evidence="3">Uncharacterized protein</fullName>
    </submittedName>
</protein>
<dbReference type="Proteomes" id="UP000425960">
    <property type="component" value="Chromosome"/>
</dbReference>
<dbReference type="GO" id="GO:0006313">
    <property type="term" value="P:DNA transposition"/>
    <property type="evidence" value="ECO:0007669"/>
    <property type="project" value="InterPro"/>
</dbReference>
<dbReference type="KEGG" id="dov:DSCO28_67270"/>
<dbReference type="Pfam" id="PF04986">
    <property type="entry name" value="Y2_Tnp"/>
    <property type="match status" value="1"/>
</dbReference>
<dbReference type="EMBL" id="AP021876">
    <property type="protein sequence ID" value="BBO86161.1"/>
    <property type="molecule type" value="Genomic_DNA"/>
</dbReference>
<accession>A0A5K8A171</accession>
<dbReference type="RefSeq" id="WP_173180056.1">
    <property type="nucleotide sequence ID" value="NZ_AP021876.1"/>
</dbReference>
<feature type="domain" description="Transposase IS801/IS1294" evidence="1">
    <location>
        <begin position="152"/>
        <end position="175"/>
    </location>
</feature>
<evidence type="ECO:0000313" key="4">
    <source>
        <dbReference type="Proteomes" id="UP000425960"/>
    </source>
</evidence>
<organism evidence="3 4">
    <name type="scientific">Desulfosarcina ovata subsp. sediminis</name>
    <dbReference type="NCBI Taxonomy" id="885957"/>
    <lineage>
        <taxon>Bacteria</taxon>
        <taxon>Pseudomonadati</taxon>
        <taxon>Thermodesulfobacteriota</taxon>
        <taxon>Desulfobacteria</taxon>
        <taxon>Desulfobacterales</taxon>
        <taxon>Desulfosarcinaceae</taxon>
        <taxon>Desulfosarcina</taxon>
    </lineage>
</organism>
<proteinExistence type="predicted"/>
<name>A0A5K8A171_9BACT</name>
<dbReference type="InterPro" id="IPR007069">
    <property type="entry name" value="Transposase_32"/>
</dbReference>
<dbReference type="AlphaFoldDB" id="A0A5K8A171"/>
<dbReference type="GO" id="GO:0003677">
    <property type="term" value="F:DNA binding"/>
    <property type="evidence" value="ECO:0007669"/>
    <property type="project" value="InterPro"/>
</dbReference>